<protein>
    <submittedName>
        <fullName evidence="10">Uncharacterized protein</fullName>
    </submittedName>
</protein>
<evidence type="ECO:0000256" key="3">
    <source>
        <dbReference type="ARBA" id="ARBA00022448"/>
    </source>
</evidence>
<sequence>MSEVSSAVFSVQPCIILALICIVLALIKWLRPIGKRSKDHAIYMFSVMMHRALLAPMVWILVTLLDGKIFICAFGMSMPDNTAVSRYVRCYSQAIGWSIFLFFIILGALGRLIKPCFNDHATNLRTCVLRLPLSPEVRYRRKEDMVEEEEERLHGITQQDQMDQLLQTWFQCKPELDVTRMAYRPRVCVTWEDDNGKTLYSDV</sequence>
<evidence type="ECO:0000313" key="11">
    <source>
        <dbReference type="Proteomes" id="UP000694402"/>
    </source>
</evidence>
<feature type="transmembrane region" description="Helical" evidence="9">
    <location>
        <begin position="6"/>
        <end position="30"/>
    </location>
</feature>
<name>A0AAZ3RX83_ONCTS</name>
<evidence type="ECO:0000256" key="5">
    <source>
        <dbReference type="ARBA" id="ARBA00022989"/>
    </source>
</evidence>
<dbReference type="Pfam" id="PF14798">
    <property type="entry name" value="Ca_hom_mod"/>
    <property type="match status" value="2"/>
</dbReference>
<dbReference type="GO" id="GO:0005886">
    <property type="term" value="C:plasma membrane"/>
    <property type="evidence" value="ECO:0007669"/>
    <property type="project" value="TreeGrafter"/>
</dbReference>
<evidence type="ECO:0000256" key="4">
    <source>
        <dbReference type="ARBA" id="ARBA00022692"/>
    </source>
</evidence>
<keyword evidence="4 9" id="KW-0812">Transmembrane</keyword>
<dbReference type="GO" id="GO:0005261">
    <property type="term" value="F:monoatomic cation channel activity"/>
    <property type="evidence" value="ECO:0007669"/>
    <property type="project" value="TreeGrafter"/>
</dbReference>
<dbReference type="GeneTree" id="ENSGT01120000277971"/>
<evidence type="ECO:0000256" key="1">
    <source>
        <dbReference type="ARBA" id="ARBA00004141"/>
    </source>
</evidence>
<dbReference type="GO" id="GO:1904669">
    <property type="term" value="P:ATP export"/>
    <property type="evidence" value="ECO:0007669"/>
    <property type="project" value="UniProtKB-ARBA"/>
</dbReference>
<keyword evidence="6" id="KW-0406">Ion transport</keyword>
<reference evidence="10" key="3">
    <citation type="submission" date="2025-09" db="UniProtKB">
        <authorList>
            <consortium name="Ensembl"/>
        </authorList>
    </citation>
    <scope>IDENTIFICATION</scope>
</reference>
<dbReference type="Ensembl" id="ENSOTST00005083258.2">
    <property type="protein sequence ID" value="ENSOTSP00005145763.1"/>
    <property type="gene ID" value="ENSOTSG00005036219.2"/>
</dbReference>
<keyword evidence="5 9" id="KW-1133">Transmembrane helix</keyword>
<evidence type="ECO:0000256" key="2">
    <source>
        <dbReference type="ARBA" id="ARBA00008497"/>
    </source>
</evidence>
<dbReference type="PANTHER" id="PTHR32261">
    <property type="entry name" value="CALCIUM HOMEOSTASIS MODULATOR PROTEIN"/>
    <property type="match status" value="1"/>
</dbReference>
<dbReference type="InterPro" id="IPR029569">
    <property type="entry name" value="CALHM"/>
</dbReference>
<dbReference type="PANTHER" id="PTHR32261:SF7">
    <property type="entry name" value="CALCIUM HOMEOSTASIS MODULATOR PROTEIN 3"/>
    <property type="match status" value="1"/>
</dbReference>
<evidence type="ECO:0000256" key="9">
    <source>
        <dbReference type="SAM" id="Phobius"/>
    </source>
</evidence>
<dbReference type="Proteomes" id="UP000694402">
    <property type="component" value="Unassembled WGS sequence"/>
</dbReference>
<accession>A0AAZ3RX83</accession>
<proteinExistence type="inferred from homology"/>
<keyword evidence="8" id="KW-0407">Ion channel</keyword>
<comment type="subcellular location">
    <subcellularLocation>
        <location evidence="1">Membrane</location>
        <topology evidence="1">Multi-pass membrane protein</topology>
    </subcellularLocation>
</comment>
<evidence type="ECO:0000256" key="8">
    <source>
        <dbReference type="ARBA" id="ARBA00023303"/>
    </source>
</evidence>
<evidence type="ECO:0000256" key="6">
    <source>
        <dbReference type="ARBA" id="ARBA00023065"/>
    </source>
</evidence>
<evidence type="ECO:0000256" key="7">
    <source>
        <dbReference type="ARBA" id="ARBA00023136"/>
    </source>
</evidence>
<feature type="transmembrane region" description="Helical" evidence="9">
    <location>
        <begin position="94"/>
        <end position="113"/>
    </location>
</feature>
<reference evidence="10" key="2">
    <citation type="submission" date="2025-08" db="UniProtKB">
        <authorList>
            <consortium name="Ensembl"/>
        </authorList>
    </citation>
    <scope>IDENTIFICATION</scope>
</reference>
<keyword evidence="7 9" id="KW-0472">Membrane</keyword>
<reference evidence="11" key="1">
    <citation type="journal article" date="2018" name="PLoS ONE">
        <title>Chinook salmon (Oncorhynchus tshawytscha) genome and transcriptome.</title>
        <authorList>
            <person name="Christensen K.A."/>
            <person name="Leong J.S."/>
            <person name="Sakhrani D."/>
            <person name="Biagi C.A."/>
            <person name="Minkley D.R."/>
            <person name="Withler R.E."/>
            <person name="Rondeau E.B."/>
            <person name="Koop B.F."/>
            <person name="Devlin R.H."/>
        </authorList>
    </citation>
    <scope>NUCLEOTIDE SEQUENCE [LARGE SCALE GENOMIC DNA]</scope>
</reference>
<feature type="transmembrane region" description="Helical" evidence="9">
    <location>
        <begin position="51"/>
        <end position="74"/>
    </location>
</feature>
<dbReference type="AlphaFoldDB" id="A0AAZ3RX83"/>
<evidence type="ECO:0000313" key="10">
    <source>
        <dbReference type="Ensembl" id="ENSOTSP00005145763.1"/>
    </source>
</evidence>
<keyword evidence="11" id="KW-1185">Reference proteome</keyword>
<keyword evidence="3" id="KW-0813">Transport</keyword>
<organism evidence="10 11">
    <name type="scientific">Oncorhynchus tshawytscha</name>
    <name type="common">Chinook salmon</name>
    <name type="synonym">Salmo tshawytscha</name>
    <dbReference type="NCBI Taxonomy" id="74940"/>
    <lineage>
        <taxon>Eukaryota</taxon>
        <taxon>Metazoa</taxon>
        <taxon>Chordata</taxon>
        <taxon>Craniata</taxon>
        <taxon>Vertebrata</taxon>
        <taxon>Euteleostomi</taxon>
        <taxon>Actinopterygii</taxon>
        <taxon>Neopterygii</taxon>
        <taxon>Teleostei</taxon>
        <taxon>Protacanthopterygii</taxon>
        <taxon>Salmoniformes</taxon>
        <taxon>Salmonidae</taxon>
        <taxon>Salmoninae</taxon>
        <taxon>Oncorhynchus</taxon>
    </lineage>
</organism>
<comment type="similarity">
    <text evidence="2">Belongs to the CALHM family.</text>
</comment>